<feature type="region of interest" description="Disordered" evidence="3">
    <location>
        <begin position="317"/>
        <end position="346"/>
    </location>
</feature>
<evidence type="ECO:0000256" key="2">
    <source>
        <dbReference type="PIRSR" id="PIRSR602401-1"/>
    </source>
</evidence>
<reference evidence="4" key="1">
    <citation type="submission" date="2021-01" db="EMBL/GenBank/DDBJ databases">
        <authorList>
            <person name="Corre E."/>
            <person name="Pelletier E."/>
            <person name="Niang G."/>
            <person name="Scheremetjew M."/>
            <person name="Finn R."/>
            <person name="Kale V."/>
            <person name="Holt S."/>
            <person name="Cochrane G."/>
            <person name="Meng A."/>
            <person name="Brown T."/>
            <person name="Cohen L."/>
        </authorList>
    </citation>
    <scope>NUCLEOTIDE SEQUENCE</scope>
    <source>
        <strain evidence="4">GSBS06</strain>
    </source>
</reference>
<dbReference type="GO" id="GO:0020037">
    <property type="term" value="F:heme binding"/>
    <property type="evidence" value="ECO:0007669"/>
    <property type="project" value="InterPro"/>
</dbReference>
<dbReference type="GO" id="GO:0004497">
    <property type="term" value="F:monooxygenase activity"/>
    <property type="evidence" value="ECO:0007669"/>
    <property type="project" value="InterPro"/>
</dbReference>
<name>A0A7S3LMT4_9STRA</name>
<dbReference type="InterPro" id="IPR036396">
    <property type="entry name" value="Cyt_P450_sf"/>
</dbReference>
<keyword evidence="2" id="KW-0479">Metal-binding</keyword>
<dbReference type="EMBL" id="HBIN01005538">
    <property type="protein sequence ID" value="CAE0433680.1"/>
    <property type="molecule type" value="Transcribed_RNA"/>
</dbReference>
<dbReference type="PRINTS" id="PR00385">
    <property type="entry name" value="P450"/>
</dbReference>
<feature type="binding site" description="axial binding residue" evidence="2">
    <location>
        <position position="278"/>
    </location>
    <ligand>
        <name>heme</name>
        <dbReference type="ChEBI" id="CHEBI:30413"/>
    </ligand>
    <ligandPart>
        <name>Fe</name>
        <dbReference type="ChEBI" id="CHEBI:18248"/>
    </ligandPart>
</feature>
<organism evidence="4">
    <name type="scientific">Aplanochytrium stocchinoi</name>
    <dbReference type="NCBI Taxonomy" id="215587"/>
    <lineage>
        <taxon>Eukaryota</taxon>
        <taxon>Sar</taxon>
        <taxon>Stramenopiles</taxon>
        <taxon>Bigyra</taxon>
        <taxon>Labyrinthulomycetes</taxon>
        <taxon>Thraustochytrida</taxon>
        <taxon>Thraustochytriidae</taxon>
        <taxon>Aplanochytrium</taxon>
    </lineage>
</organism>
<dbReference type="PRINTS" id="PR00463">
    <property type="entry name" value="EP450I"/>
</dbReference>
<sequence length="367" mass="42484">MELLRQKAGKYGVQVHDFFLHEAQAQLQLALFGMDEEFMERTNKPIRDAFAGINPDMDFAKDMCLEMLEKVGSNPQFSVPSEPDVVSGKKPVFGPLSKIVYEASHTLDMNLKDQFGNMMLILFAGHDTTGHTMTWLTYELANHPEYQQRLHEEVDQFFEDLNGRDPTYADCEKLPFLTRCVMETLRLWPAVLNGTFRQLQYNEDIKGPNGKLVTLPKGTYVQIPNWSRHRNTALWGEDAEVFNPLREFKDDEIWSGNYKAYNPASKRFSPFTFQPRDCLGKNFAQMEMRMILAHLFHKFKFSLSEPYAKWDPKVDIPLENNQGTSGPRDLTPEGRAESKERNEDHRADKLGMWLIVEPRVPTRKARL</sequence>
<accession>A0A7S3LMT4</accession>
<dbReference type="InterPro" id="IPR002401">
    <property type="entry name" value="Cyt_P450_E_grp-I"/>
</dbReference>
<dbReference type="GO" id="GO:0016705">
    <property type="term" value="F:oxidoreductase activity, acting on paired donors, with incorporation or reduction of molecular oxygen"/>
    <property type="evidence" value="ECO:0007669"/>
    <property type="project" value="InterPro"/>
</dbReference>
<evidence type="ECO:0000313" key="4">
    <source>
        <dbReference type="EMBL" id="CAE0433680.1"/>
    </source>
</evidence>
<protein>
    <recommendedName>
        <fullName evidence="5">Cytochrome P450</fullName>
    </recommendedName>
</protein>
<dbReference type="Pfam" id="PF00067">
    <property type="entry name" value="p450"/>
    <property type="match status" value="1"/>
</dbReference>
<keyword evidence="2" id="KW-0349">Heme</keyword>
<evidence type="ECO:0000256" key="3">
    <source>
        <dbReference type="SAM" id="MobiDB-lite"/>
    </source>
</evidence>
<gene>
    <name evidence="4" type="ORF">ASTO00021_LOCUS4001</name>
</gene>
<dbReference type="InterPro" id="IPR050121">
    <property type="entry name" value="Cytochrome_P450_monoxygenase"/>
</dbReference>
<comment type="similarity">
    <text evidence="1">Belongs to the cytochrome P450 family.</text>
</comment>
<comment type="cofactor">
    <cofactor evidence="2">
        <name>heme</name>
        <dbReference type="ChEBI" id="CHEBI:30413"/>
    </cofactor>
</comment>
<dbReference type="PANTHER" id="PTHR24305:SF166">
    <property type="entry name" value="CYTOCHROME P450 12A4, MITOCHONDRIAL-RELATED"/>
    <property type="match status" value="1"/>
</dbReference>
<dbReference type="SUPFAM" id="SSF48264">
    <property type="entry name" value="Cytochrome P450"/>
    <property type="match status" value="1"/>
</dbReference>
<dbReference type="InterPro" id="IPR001128">
    <property type="entry name" value="Cyt_P450"/>
</dbReference>
<evidence type="ECO:0000256" key="1">
    <source>
        <dbReference type="ARBA" id="ARBA00010617"/>
    </source>
</evidence>
<dbReference type="AlphaFoldDB" id="A0A7S3LMT4"/>
<dbReference type="PANTHER" id="PTHR24305">
    <property type="entry name" value="CYTOCHROME P450"/>
    <property type="match status" value="1"/>
</dbReference>
<proteinExistence type="inferred from homology"/>
<keyword evidence="2" id="KW-0408">Iron</keyword>
<evidence type="ECO:0008006" key="5">
    <source>
        <dbReference type="Google" id="ProtNLM"/>
    </source>
</evidence>
<dbReference type="Gene3D" id="1.10.630.10">
    <property type="entry name" value="Cytochrome P450"/>
    <property type="match status" value="1"/>
</dbReference>
<dbReference type="GO" id="GO:0005506">
    <property type="term" value="F:iron ion binding"/>
    <property type="evidence" value="ECO:0007669"/>
    <property type="project" value="InterPro"/>
</dbReference>
<feature type="compositionally biased region" description="Basic and acidic residues" evidence="3">
    <location>
        <begin position="330"/>
        <end position="346"/>
    </location>
</feature>